<reference evidence="2 3" key="1">
    <citation type="submission" date="2022-09" db="EMBL/GenBank/DDBJ databases">
        <title>Chelativorans salina sp. nov., a novel slightly halophilic bacterium isolated from a saline lake sediment enrichment.</title>
        <authorList>
            <person name="Gao L."/>
            <person name="Fang B.-Z."/>
            <person name="Li W.-J."/>
        </authorList>
    </citation>
    <scope>NUCLEOTIDE SEQUENCE [LARGE SCALE GENOMIC DNA]</scope>
    <source>
        <strain evidence="2 3">EGI FJ00035</strain>
    </source>
</reference>
<evidence type="ECO:0000313" key="2">
    <source>
        <dbReference type="EMBL" id="MCT7377311.1"/>
    </source>
</evidence>
<name>A0ABT2LSJ0_9HYPH</name>
<protein>
    <recommendedName>
        <fullName evidence="4">Succinoglycan biosynthesis protein exoi</fullName>
    </recommendedName>
</protein>
<comment type="caution">
    <text evidence="2">The sequence shown here is derived from an EMBL/GenBank/DDBJ whole genome shotgun (WGS) entry which is preliminary data.</text>
</comment>
<evidence type="ECO:0000256" key="1">
    <source>
        <dbReference type="SAM" id="Phobius"/>
    </source>
</evidence>
<keyword evidence="1" id="KW-0812">Transmembrane</keyword>
<sequence>MRNDIPPRARKGAPQWSWHLPALAFFSAGAATFVVSAGFFDRSVVNTLKPGCDIKGNINRTGERIYHVPGQEYYSATWINVAGGERWFCSEAEARAAGWRRARI</sequence>
<organism evidence="2 3">
    <name type="scientific">Chelativorans salis</name>
    <dbReference type="NCBI Taxonomy" id="2978478"/>
    <lineage>
        <taxon>Bacteria</taxon>
        <taxon>Pseudomonadati</taxon>
        <taxon>Pseudomonadota</taxon>
        <taxon>Alphaproteobacteria</taxon>
        <taxon>Hyphomicrobiales</taxon>
        <taxon>Phyllobacteriaceae</taxon>
        <taxon>Chelativorans</taxon>
    </lineage>
</organism>
<keyword evidence="1" id="KW-0472">Membrane</keyword>
<proteinExistence type="predicted"/>
<accession>A0ABT2LSJ0</accession>
<dbReference type="EMBL" id="JAOCZP010000007">
    <property type="protein sequence ID" value="MCT7377311.1"/>
    <property type="molecule type" value="Genomic_DNA"/>
</dbReference>
<evidence type="ECO:0008006" key="4">
    <source>
        <dbReference type="Google" id="ProtNLM"/>
    </source>
</evidence>
<feature type="transmembrane region" description="Helical" evidence="1">
    <location>
        <begin position="20"/>
        <end position="40"/>
    </location>
</feature>
<evidence type="ECO:0000313" key="3">
    <source>
        <dbReference type="Proteomes" id="UP001320831"/>
    </source>
</evidence>
<dbReference type="RefSeq" id="WP_260905770.1">
    <property type="nucleotide sequence ID" value="NZ_JAOCZP010000007.1"/>
</dbReference>
<keyword evidence="3" id="KW-1185">Reference proteome</keyword>
<keyword evidence="1" id="KW-1133">Transmembrane helix</keyword>
<gene>
    <name evidence="2" type="ORF">N5A92_20040</name>
</gene>
<dbReference type="Proteomes" id="UP001320831">
    <property type="component" value="Unassembled WGS sequence"/>
</dbReference>